<protein>
    <submittedName>
        <fullName evidence="3">Efflux transporter outer membrane subunit</fullName>
    </submittedName>
</protein>
<dbReference type="NCBIfam" id="TIGR01845">
    <property type="entry name" value="outer_NodT"/>
    <property type="match status" value="1"/>
</dbReference>
<dbReference type="Gene3D" id="2.20.200.10">
    <property type="entry name" value="Outer membrane efflux proteins (OEP)"/>
    <property type="match status" value="1"/>
</dbReference>
<comment type="similarity">
    <text evidence="1 2">Belongs to the outer membrane factor (OMF) (TC 1.B.17) family.</text>
</comment>
<dbReference type="SUPFAM" id="SSF56954">
    <property type="entry name" value="Outer membrane efflux proteins (OEP)"/>
    <property type="match status" value="1"/>
</dbReference>
<dbReference type="EMBL" id="JAFKCZ010000012">
    <property type="protein sequence ID" value="MBN7798133.1"/>
    <property type="molecule type" value="Genomic_DNA"/>
</dbReference>
<dbReference type="InterPro" id="IPR010131">
    <property type="entry name" value="MdtP/NodT-like"/>
</dbReference>
<dbReference type="GO" id="GO:0015562">
    <property type="term" value="F:efflux transmembrane transporter activity"/>
    <property type="evidence" value="ECO:0007669"/>
    <property type="project" value="InterPro"/>
</dbReference>
<keyword evidence="4" id="KW-1185">Reference proteome</keyword>
<keyword evidence="2" id="KW-1134">Transmembrane beta strand</keyword>
<evidence type="ECO:0000256" key="2">
    <source>
        <dbReference type="RuleBase" id="RU362097"/>
    </source>
</evidence>
<reference evidence="3" key="1">
    <citation type="submission" date="2021-02" db="EMBL/GenBank/DDBJ databases">
        <title>PHA producing bacteria isolated from coastal sediment in Guangdong, Shenzhen.</title>
        <authorList>
            <person name="Zheng W."/>
            <person name="Yu S."/>
            <person name="Huang Y."/>
        </authorList>
    </citation>
    <scope>NUCLEOTIDE SEQUENCE</scope>
    <source>
        <strain evidence="3">TN14-10</strain>
    </source>
</reference>
<dbReference type="Proteomes" id="UP000664303">
    <property type="component" value="Unassembled WGS sequence"/>
</dbReference>
<evidence type="ECO:0000313" key="3">
    <source>
        <dbReference type="EMBL" id="MBN7798133.1"/>
    </source>
</evidence>
<keyword evidence="2" id="KW-0449">Lipoprotein</keyword>
<evidence type="ECO:0000313" key="4">
    <source>
        <dbReference type="Proteomes" id="UP000664303"/>
    </source>
</evidence>
<dbReference type="PANTHER" id="PTHR30203">
    <property type="entry name" value="OUTER MEMBRANE CATION EFFLUX PROTEIN"/>
    <property type="match status" value="1"/>
</dbReference>
<dbReference type="Gene3D" id="1.20.1600.10">
    <property type="entry name" value="Outer membrane efflux proteins (OEP)"/>
    <property type="match status" value="1"/>
</dbReference>
<dbReference type="PANTHER" id="PTHR30203:SF25">
    <property type="entry name" value="OUTER MEMBRANE PROTEIN-RELATED"/>
    <property type="match status" value="1"/>
</dbReference>
<keyword evidence="2" id="KW-0472">Membrane</keyword>
<evidence type="ECO:0000256" key="1">
    <source>
        <dbReference type="ARBA" id="ARBA00007613"/>
    </source>
</evidence>
<dbReference type="PROSITE" id="PS51257">
    <property type="entry name" value="PROKAR_LIPOPROTEIN"/>
    <property type="match status" value="1"/>
</dbReference>
<keyword evidence="2" id="KW-0812">Transmembrane</keyword>
<name>A0A939DHI9_9GAMM</name>
<dbReference type="AlphaFoldDB" id="A0A939DHI9"/>
<dbReference type="RefSeq" id="WP_206561578.1">
    <property type="nucleotide sequence ID" value="NZ_JAFKCZ010000012.1"/>
</dbReference>
<dbReference type="InterPro" id="IPR003423">
    <property type="entry name" value="OMP_efflux"/>
</dbReference>
<organism evidence="3 4">
    <name type="scientific">Parahaliea mediterranea</name>
    <dbReference type="NCBI Taxonomy" id="651086"/>
    <lineage>
        <taxon>Bacteria</taxon>
        <taxon>Pseudomonadati</taxon>
        <taxon>Pseudomonadota</taxon>
        <taxon>Gammaproteobacteria</taxon>
        <taxon>Cellvibrionales</taxon>
        <taxon>Halieaceae</taxon>
        <taxon>Parahaliea</taxon>
    </lineage>
</organism>
<dbReference type="Pfam" id="PF02321">
    <property type="entry name" value="OEP"/>
    <property type="match status" value="2"/>
</dbReference>
<comment type="caution">
    <text evidence="3">The sequence shown here is derived from an EMBL/GenBank/DDBJ whole genome shotgun (WGS) entry which is preliminary data.</text>
</comment>
<sequence length="481" mass="51691">MNRTCRKPGADRRRVGSRCAATLLAGALLAGCAVGPRYQPPSIDAPGQWQGAAARSADLEDAQWWRAFGDPQLDALVQRALEANHDLRMAALRVQQARAIRASTAGGAYPSADLGAGARRQRFSGNGPDPVAFIPGQSLNQHGYRMGLDLAWELDLFGHTRRQVEAADARVEQSAALARGTGLMVSAEVAAAYFELRGLQRRLAITADNIALQRSTVELVERQLGAGLVSEFDLDRARAQLQRTRAQLPELRGQRGALANRLAVLLARTPGEVANSLFSSAPPALPPRRIPAGLPSEVLQRRPDVMAAERALAAATADIGVATAALFPRFSLTAGLGRASSHSDNWLGSASETYGLGVGLDWPVFAGGALRADIQVAEARNSEAALRYEQVVLQALAEVETALLRYSESLNARAELDRASDTSARVVRLARRRYEEGVTGFLDVLDAERELRRAEDQLARAETESLLQLVALYRALGGGWS</sequence>
<proteinExistence type="inferred from homology"/>
<accession>A0A939DHI9</accession>
<comment type="subcellular location">
    <subcellularLocation>
        <location evidence="2">Cell outer membrane</location>
        <topology evidence="2">Lipid-anchor</topology>
    </subcellularLocation>
</comment>
<gene>
    <name evidence="3" type="ORF">JYP50_16100</name>
</gene>
<dbReference type="GO" id="GO:0009279">
    <property type="term" value="C:cell outer membrane"/>
    <property type="evidence" value="ECO:0007669"/>
    <property type="project" value="UniProtKB-SubCell"/>
</dbReference>
<keyword evidence="2" id="KW-0564">Palmitate</keyword>